<dbReference type="GO" id="GO:0005886">
    <property type="term" value="C:plasma membrane"/>
    <property type="evidence" value="ECO:0007669"/>
    <property type="project" value="UniProtKB-SubCell"/>
</dbReference>
<feature type="transmembrane region" description="Helical" evidence="7">
    <location>
        <begin position="39"/>
        <end position="61"/>
    </location>
</feature>
<comment type="similarity">
    <text evidence="7">Belongs to the binding-protein-dependent transport system permease family.</text>
</comment>
<dbReference type="InterPro" id="IPR053523">
    <property type="entry name" value="Oligopeptide_permease_AppC"/>
</dbReference>
<dbReference type="InterPro" id="IPR025966">
    <property type="entry name" value="OppC_N"/>
</dbReference>
<keyword evidence="5 7" id="KW-1133">Transmembrane helix</keyword>
<dbReference type="Gene3D" id="1.10.3720.10">
    <property type="entry name" value="MetI-like"/>
    <property type="match status" value="1"/>
</dbReference>
<evidence type="ECO:0000259" key="8">
    <source>
        <dbReference type="PROSITE" id="PS50928"/>
    </source>
</evidence>
<dbReference type="NCBIfam" id="NF045476">
    <property type="entry name" value="Opp4C"/>
    <property type="match status" value="1"/>
</dbReference>
<reference evidence="10" key="1">
    <citation type="submission" date="2019-01" db="EMBL/GenBank/DDBJ databases">
        <title>Genomic analysis of Salicibibacter sp. NKC3-5.</title>
        <authorList>
            <person name="Oh Y.J."/>
        </authorList>
    </citation>
    <scope>NUCLEOTIDE SEQUENCE [LARGE SCALE GENOMIC DNA]</scope>
    <source>
        <strain evidence="10">NKC3-5</strain>
    </source>
</reference>
<keyword evidence="6 7" id="KW-0472">Membrane</keyword>
<proteinExistence type="inferred from homology"/>
<comment type="subcellular location">
    <subcellularLocation>
        <location evidence="1 7">Cell membrane</location>
        <topology evidence="1 7">Multi-pass membrane protein</topology>
    </subcellularLocation>
</comment>
<dbReference type="EMBL" id="CP035485">
    <property type="protein sequence ID" value="QDI91622.1"/>
    <property type="molecule type" value="Genomic_DNA"/>
</dbReference>
<dbReference type="AlphaFoldDB" id="A0A514LIE2"/>
<evidence type="ECO:0000256" key="5">
    <source>
        <dbReference type="ARBA" id="ARBA00022989"/>
    </source>
</evidence>
<name>A0A514LIE2_9BACI</name>
<feature type="transmembrane region" description="Helical" evidence="7">
    <location>
        <begin position="213"/>
        <end position="235"/>
    </location>
</feature>
<protein>
    <submittedName>
        <fullName evidence="9">ABC transporter permease</fullName>
    </submittedName>
</protein>
<dbReference type="GO" id="GO:0055085">
    <property type="term" value="P:transmembrane transport"/>
    <property type="evidence" value="ECO:0007669"/>
    <property type="project" value="InterPro"/>
</dbReference>
<feature type="domain" description="ABC transmembrane type-1" evidence="8">
    <location>
        <begin position="100"/>
        <end position="291"/>
    </location>
</feature>
<evidence type="ECO:0000256" key="2">
    <source>
        <dbReference type="ARBA" id="ARBA00022448"/>
    </source>
</evidence>
<feature type="transmembrane region" description="Helical" evidence="7">
    <location>
        <begin position="104"/>
        <end position="127"/>
    </location>
</feature>
<sequence>MENKQQVETEVQPSHDAGDLGQHRSMFNLAVNKFFQNKLAVFGLLMLVIIIGSAVFAPLLATHNPSEQVLLDRLNPPSSENWLGADHLGRDIYSRLLYAGQMSLMVGFAAMVGATFIGTVIGGIAGYYGGIVEGILMRLVDIIISFPTLFLLITLVSVFSPSPMVLIIIFATLSWTHTARLVRGEFLSLKNRDYVLAARSLGYSKGRIIFGHIMPNAIGPIIVAATLAIGSFILAESALSFLGLGITPPAATWGNMLEDANSITIFRTAWWFPVFPGLMVFITVLSFNFVGDGLRDALDPRVVEK</sequence>
<evidence type="ECO:0000256" key="7">
    <source>
        <dbReference type="RuleBase" id="RU363032"/>
    </source>
</evidence>
<dbReference type="KEGG" id="sale:EPH95_10955"/>
<evidence type="ECO:0000256" key="6">
    <source>
        <dbReference type="ARBA" id="ARBA00023136"/>
    </source>
</evidence>
<evidence type="ECO:0000256" key="4">
    <source>
        <dbReference type="ARBA" id="ARBA00022692"/>
    </source>
</evidence>
<dbReference type="OrthoDB" id="9797472at2"/>
<evidence type="ECO:0000256" key="1">
    <source>
        <dbReference type="ARBA" id="ARBA00004651"/>
    </source>
</evidence>
<dbReference type="PROSITE" id="PS50928">
    <property type="entry name" value="ABC_TM1"/>
    <property type="match status" value="1"/>
</dbReference>
<keyword evidence="3" id="KW-1003">Cell membrane</keyword>
<dbReference type="InterPro" id="IPR035906">
    <property type="entry name" value="MetI-like_sf"/>
</dbReference>
<dbReference type="RefSeq" id="WP_142089922.1">
    <property type="nucleotide sequence ID" value="NZ_CP035485.1"/>
</dbReference>
<dbReference type="Proteomes" id="UP000319756">
    <property type="component" value="Chromosome"/>
</dbReference>
<dbReference type="Pfam" id="PF12911">
    <property type="entry name" value="OppC_N"/>
    <property type="match status" value="1"/>
</dbReference>
<dbReference type="SUPFAM" id="SSF161098">
    <property type="entry name" value="MetI-like"/>
    <property type="match status" value="1"/>
</dbReference>
<dbReference type="Pfam" id="PF00528">
    <property type="entry name" value="BPD_transp_1"/>
    <property type="match status" value="1"/>
</dbReference>
<dbReference type="CDD" id="cd06261">
    <property type="entry name" value="TM_PBP2"/>
    <property type="match status" value="1"/>
</dbReference>
<dbReference type="InterPro" id="IPR050366">
    <property type="entry name" value="BP-dependent_transpt_permease"/>
</dbReference>
<keyword evidence="4 7" id="KW-0812">Transmembrane</keyword>
<organism evidence="9 10">
    <name type="scientific">Salicibibacter halophilus</name>
    <dbReference type="NCBI Taxonomy" id="2502791"/>
    <lineage>
        <taxon>Bacteria</taxon>
        <taxon>Bacillati</taxon>
        <taxon>Bacillota</taxon>
        <taxon>Bacilli</taxon>
        <taxon>Bacillales</taxon>
        <taxon>Bacillaceae</taxon>
        <taxon>Salicibibacter</taxon>
    </lineage>
</organism>
<dbReference type="PANTHER" id="PTHR43386">
    <property type="entry name" value="OLIGOPEPTIDE TRANSPORT SYSTEM PERMEASE PROTEIN APPC"/>
    <property type="match status" value="1"/>
</dbReference>
<dbReference type="PANTHER" id="PTHR43386:SF1">
    <property type="entry name" value="D,D-DIPEPTIDE TRANSPORT SYSTEM PERMEASE PROTEIN DDPC-RELATED"/>
    <property type="match status" value="1"/>
</dbReference>
<feature type="transmembrane region" description="Helical" evidence="7">
    <location>
        <begin position="270"/>
        <end position="291"/>
    </location>
</feature>
<evidence type="ECO:0000313" key="9">
    <source>
        <dbReference type="EMBL" id="QDI91622.1"/>
    </source>
</evidence>
<keyword evidence="2 7" id="KW-0813">Transport</keyword>
<accession>A0A514LIE2</accession>
<evidence type="ECO:0000256" key="3">
    <source>
        <dbReference type="ARBA" id="ARBA00022475"/>
    </source>
</evidence>
<keyword evidence="10" id="KW-1185">Reference proteome</keyword>
<dbReference type="InterPro" id="IPR000515">
    <property type="entry name" value="MetI-like"/>
</dbReference>
<evidence type="ECO:0000313" key="10">
    <source>
        <dbReference type="Proteomes" id="UP000319756"/>
    </source>
</evidence>
<gene>
    <name evidence="9" type="ORF">EPH95_10955</name>
</gene>